<feature type="transmembrane region" description="Helical" evidence="1">
    <location>
        <begin position="168"/>
        <end position="193"/>
    </location>
</feature>
<reference evidence="3" key="1">
    <citation type="journal article" date="2019" name="Int. J. Syst. Evol. Microbiol.">
        <title>The Global Catalogue of Microorganisms (GCM) 10K type strain sequencing project: providing services to taxonomists for standard genome sequencing and annotation.</title>
        <authorList>
            <consortium name="The Broad Institute Genomics Platform"/>
            <consortium name="The Broad Institute Genome Sequencing Center for Infectious Disease"/>
            <person name="Wu L."/>
            <person name="Ma J."/>
        </authorList>
    </citation>
    <scope>NUCLEOTIDE SEQUENCE [LARGE SCALE GENOMIC DNA]</scope>
    <source>
        <strain evidence="3">KCTC 42662</strain>
    </source>
</reference>
<feature type="transmembrane region" description="Helical" evidence="1">
    <location>
        <begin position="205"/>
        <end position="224"/>
    </location>
</feature>
<comment type="caution">
    <text evidence="2">The sequence shown here is derived from an EMBL/GenBank/DDBJ whole genome shotgun (WGS) entry which is preliminary data.</text>
</comment>
<name>A0ABW5KQS3_9SPHI</name>
<dbReference type="EMBL" id="JBHULR010000021">
    <property type="protein sequence ID" value="MFD2549942.1"/>
    <property type="molecule type" value="Genomic_DNA"/>
</dbReference>
<keyword evidence="1" id="KW-0812">Transmembrane</keyword>
<feature type="transmembrane region" description="Helical" evidence="1">
    <location>
        <begin position="230"/>
        <end position="249"/>
    </location>
</feature>
<proteinExistence type="predicted"/>
<protein>
    <recommendedName>
        <fullName evidence="4">O-antigen ligase domain-containing protein</fullName>
    </recommendedName>
</protein>
<feature type="transmembrane region" description="Helical" evidence="1">
    <location>
        <begin position="377"/>
        <end position="403"/>
    </location>
</feature>
<evidence type="ECO:0000313" key="2">
    <source>
        <dbReference type="EMBL" id="MFD2549942.1"/>
    </source>
</evidence>
<feature type="transmembrane region" description="Helical" evidence="1">
    <location>
        <begin position="63"/>
        <end position="80"/>
    </location>
</feature>
<keyword evidence="1" id="KW-1133">Transmembrane helix</keyword>
<feature type="transmembrane region" description="Helical" evidence="1">
    <location>
        <begin position="7"/>
        <end position="28"/>
    </location>
</feature>
<feature type="transmembrane region" description="Helical" evidence="1">
    <location>
        <begin position="344"/>
        <end position="365"/>
    </location>
</feature>
<feature type="transmembrane region" description="Helical" evidence="1">
    <location>
        <begin position="123"/>
        <end position="141"/>
    </location>
</feature>
<gene>
    <name evidence="2" type="ORF">ACFSR5_20015</name>
</gene>
<keyword evidence="3" id="KW-1185">Reference proteome</keyword>
<feature type="transmembrane region" description="Helical" evidence="1">
    <location>
        <begin position="256"/>
        <end position="275"/>
    </location>
</feature>
<dbReference type="RefSeq" id="WP_380906324.1">
    <property type="nucleotide sequence ID" value="NZ_JBHUEG010000018.1"/>
</dbReference>
<accession>A0ABW5KQS3</accession>
<organism evidence="2 3">
    <name type="scientific">Sphingobacterium suaedae</name>
    <dbReference type="NCBI Taxonomy" id="1686402"/>
    <lineage>
        <taxon>Bacteria</taxon>
        <taxon>Pseudomonadati</taxon>
        <taxon>Bacteroidota</taxon>
        <taxon>Sphingobacteriia</taxon>
        <taxon>Sphingobacteriales</taxon>
        <taxon>Sphingobacteriaceae</taxon>
        <taxon>Sphingobacterium</taxon>
    </lineage>
</organism>
<feature type="transmembrane region" description="Helical" evidence="1">
    <location>
        <begin position="92"/>
        <end position="111"/>
    </location>
</feature>
<feature type="transmembrane region" description="Helical" evidence="1">
    <location>
        <begin position="34"/>
        <end position="51"/>
    </location>
</feature>
<evidence type="ECO:0000313" key="3">
    <source>
        <dbReference type="Proteomes" id="UP001597545"/>
    </source>
</evidence>
<evidence type="ECO:0008006" key="4">
    <source>
        <dbReference type="Google" id="ProtNLM"/>
    </source>
</evidence>
<dbReference type="Proteomes" id="UP001597545">
    <property type="component" value="Unassembled WGS sequence"/>
</dbReference>
<sequence>MAIVRFVQYMLMGGLVSFYFFPIGFTFLPSSLNTKVILAGLGIIALGFDCIQRRAVRVPRALLGAIGLVVLFSLVCFIAVDVNETNDYSYASYYSSFAVWLLAAYGVYACLRMQHGRVDIPLLTFYLAGVCFGQCVAALLIDNIPSVQIAVDSYVSQGQEFFEEVDRLYGIGAALDTAGVRFSIVLIMIAGVLSRDPQTRRTPWTIALLLVAFFTIALVGNMIARTTMAGVGFATLYFVAASGLFRIIVKYESIKLGIWFGGLLLLAIFIATYLYQTDEAFHDHLRFAFEGFFNWVEKGEWRTDSTDKLNREMWVWPTDAKTWLIGSGLFDNWVYSTDIGYCRFILYCGILGFSVFALFFVYNAVLFAKLYPRYWGIFALLLLLSFVIWLKVATDIFVIYALLYAMGTNRNLTPATTV</sequence>
<evidence type="ECO:0000256" key="1">
    <source>
        <dbReference type="SAM" id="Phobius"/>
    </source>
</evidence>
<keyword evidence="1" id="KW-0472">Membrane</keyword>